<name>A0A0C3E2A2_9AGAM</name>
<sequence>MREEEREEGEDVKLQSTNTRTPIFYLEIKPPCHLNELSKREQADTQMRDRVRELITGLRIPELHGVNALGVRLAFYLYDAATQVLEPPVIPRDPIRVNDTAPTARWSLDIILSDEGYEHLIQLTTEVKNMARALGI</sequence>
<dbReference type="AlphaFoldDB" id="A0A0C3E2A2"/>
<gene>
    <name evidence="1" type="ORF">SCLCIDRAFT_21716</name>
</gene>
<dbReference type="STRING" id="1036808.A0A0C3E2A2"/>
<proteinExistence type="predicted"/>
<dbReference type="InParanoid" id="A0A0C3E2A2"/>
<reference evidence="1 2" key="1">
    <citation type="submission" date="2014-04" db="EMBL/GenBank/DDBJ databases">
        <authorList>
            <consortium name="DOE Joint Genome Institute"/>
            <person name="Kuo A."/>
            <person name="Kohler A."/>
            <person name="Nagy L.G."/>
            <person name="Floudas D."/>
            <person name="Copeland A."/>
            <person name="Barry K.W."/>
            <person name="Cichocki N."/>
            <person name="Veneault-Fourrey C."/>
            <person name="LaButti K."/>
            <person name="Lindquist E.A."/>
            <person name="Lipzen A."/>
            <person name="Lundell T."/>
            <person name="Morin E."/>
            <person name="Murat C."/>
            <person name="Sun H."/>
            <person name="Tunlid A."/>
            <person name="Henrissat B."/>
            <person name="Grigoriev I.V."/>
            <person name="Hibbett D.S."/>
            <person name="Martin F."/>
            <person name="Nordberg H.P."/>
            <person name="Cantor M.N."/>
            <person name="Hua S.X."/>
        </authorList>
    </citation>
    <scope>NUCLEOTIDE SEQUENCE [LARGE SCALE GENOMIC DNA]</scope>
    <source>
        <strain evidence="1 2">Foug A</strain>
    </source>
</reference>
<keyword evidence="2" id="KW-1185">Reference proteome</keyword>
<evidence type="ECO:0000313" key="1">
    <source>
        <dbReference type="EMBL" id="KIM66955.1"/>
    </source>
</evidence>
<reference evidence="2" key="2">
    <citation type="submission" date="2015-01" db="EMBL/GenBank/DDBJ databases">
        <title>Evolutionary Origins and Diversification of the Mycorrhizal Mutualists.</title>
        <authorList>
            <consortium name="DOE Joint Genome Institute"/>
            <consortium name="Mycorrhizal Genomics Consortium"/>
            <person name="Kohler A."/>
            <person name="Kuo A."/>
            <person name="Nagy L.G."/>
            <person name="Floudas D."/>
            <person name="Copeland A."/>
            <person name="Barry K.W."/>
            <person name="Cichocki N."/>
            <person name="Veneault-Fourrey C."/>
            <person name="LaButti K."/>
            <person name="Lindquist E.A."/>
            <person name="Lipzen A."/>
            <person name="Lundell T."/>
            <person name="Morin E."/>
            <person name="Murat C."/>
            <person name="Riley R."/>
            <person name="Ohm R."/>
            <person name="Sun H."/>
            <person name="Tunlid A."/>
            <person name="Henrissat B."/>
            <person name="Grigoriev I.V."/>
            <person name="Hibbett D.S."/>
            <person name="Martin F."/>
        </authorList>
    </citation>
    <scope>NUCLEOTIDE SEQUENCE [LARGE SCALE GENOMIC DNA]</scope>
    <source>
        <strain evidence="2">Foug A</strain>
    </source>
</reference>
<protein>
    <submittedName>
        <fullName evidence="1">Uncharacterized protein</fullName>
    </submittedName>
</protein>
<accession>A0A0C3E2A2</accession>
<dbReference type="Proteomes" id="UP000053989">
    <property type="component" value="Unassembled WGS sequence"/>
</dbReference>
<dbReference type="HOGENOM" id="CLU_1876639_0_0_1"/>
<evidence type="ECO:0000313" key="2">
    <source>
        <dbReference type="Proteomes" id="UP000053989"/>
    </source>
</evidence>
<dbReference type="OrthoDB" id="2606506at2759"/>
<organism evidence="1 2">
    <name type="scientific">Scleroderma citrinum Foug A</name>
    <dbReference type="NCBI Taxonomy" id="1036808"/>
    <lineage>
        <taxon>Eukaryota</taxon>
        <taxon>Fungi</taxon>
        <taxon>Dikarya</taxon>
        <taxon>Basidiomycota</taxon>
        <taxon>Agaricomycotina</taxon>
        <taxon>Agaricomycetes</taxon>
        <taxon>Agaricomycetidae</taxon>
        <taxon>Boletales</taxon>
        <taxon>Sclerodermatineae</taxon>
        <taxon>Sclerodermataceae</taxon>
        <taxon>Scleroderma</taxon>
    </lineage>
</organism>
<dbReference type="EMBL" id="KN822015">
    <property type="protein sequence ID" value="KIM66955.1"/>
    <property type="molecule type" value="Genomic_DNA"/>
</dbReference>